<accession>A0A392UV61</accession>
<reference evidence="1 2" key="1">
    <citation type="journal article" date="2018" name="Front. Plant Sci.">
        <title>Red Clover (Trifolium pratense) and Zigzag Clover (T. medium) - A Picture of Genomic Similarities and Differences.</title>
        <authorList>
            <person name="Dluhosova J."/>
            <person name="Istvanek J."/>
            <person name="Nedelnik J."/>
            <person name="Repkova J."/>
        </authorList>
    </citation>
    <scope>NUCLEOTIDE SEQUENCE [LARGE SCALE GENOMIC DNA]</scope>
    <source>
        <strain evidence="2">cv. 10/8</strain>
        <tissue evidence="1">Leaf</tissue>
    </source>
</reference>
<name>A0A392UV61_9FABA</name>
<organism evidence="1 2">
    <name type="scientific">Trifolium medium</name>
    <dbReference type="NCBI Taxonomy" id="97028"/>
    <lineage>
        <taxon>Eukaryota</taxon>
        <taxon>Viridiplantae</taxon>
        <taxon>Streptophyta</taxon>
        <taxon>Embryophyta</taxon>
        <taxon>Tracheophyta</taxon>
        <taxon>Spermatophyta</taxon>
        <taxon>Magnoliopsida</taxon>
        <taxon>eudicotyledons</taxon>
        <taxon>Gunneridae</taxon>
        <taxon>Pentapetalae</taxon>
        <taxon>rosids</taxon>
        <taxon>fabids</taxon>
        <taxon>Fabales</taxon>
        <taxon>Fabaceae</taxon>
        <taxon>Papilionoideae</taxon>
        <taxon>50 kb inversion clade</taxon>
        <taxon>NPAAA clade</taxon>
        <taxon>Hologalegina</taxon>
        <taxon>IRL clade</taxon>
        <taxon>Trifolieae</taxon>
        <taxon>Trifolium</taxon>
    </lineage>
</organism>
<evidence type="ECO:0000313" key="1">
    <source>
        <dbReference type="EMBL" id="MCI78771.1"/>
    </source>
</evidence>
<proteinExistence type="predicted"/>
<protein>
    <submittedName>
        <fullName evidence="1">Uncharacterized protein</fullName>
    </submittedName>
</protein>
<dbReference type="EMBL" id="LXQA010958725">
    <property type="protein sequence ID" value="MCI78771.1"/>
    <property type="molecule type" value="Genomic_DNA"/>
</dbReference>
<dbReference type="Proteomes" id="UP000265520">
    <property type="component" value="Unassembled WGS sequence"/>
</dbReference>
<gene>
    <name evidence="1" type="ORF">A2U01_0100042</name>
</gene>
<keyword evidence="2" id="KW-1185">Reference proteome</keyword>
<evidence type="ECO:0000313" key="2">
    <source>
        <dbReference type="Proteomes" id="UP000265520"/>
    </source>
</evidence>
<dbReference type="AlphaFoldDB" id="A0A392UV61"/>
<sequence>MSLLCQARIGGITVQVIVPVCRLWRWSRSPRLERTGLFTTSSAA</sequence>
<comment type="caution">
    <text evidence="1">The sequence shown here is derived from an EMBL/GenBank/DDBJ whole genome shotgun (WGS) entry which is preliminary data.</text>
</comment>